<feature type="transmembrane region" description="Helical" evidence="2">
    <location>
        <begin position="20"/>
        <end position="51"/>
    </location>
</feature>
<feature type="transmembrane region" description="Helical" evidence="2">
    <location>
        <begin position="266"/>
        <end position="286"/>
    </location>
</feature>
<feature type="transmembrane region" description="Helical" evidence="2">
    <location>
        <begin position="107"/>
        <end position="126"/>
    </location>
</feature>
<accession>A0AAD0L2Z7</accession>
<evidence type="ECO:0008006" key="5">
    <source>
        <dbReference type="Google" id="ProtNLM"/>
    </source>
</evidence>
<dbReference type="EMBL" id="CP030750">
    <property type="protein sequence ID" value="AXA23547.1"/>
    <property type="molecule type" value="Genomic_DNA"/>
</dbReference>
<keyword evidence="2" id="KW-1133">Transmembrane helix</keyword>
<sequence>MITTADLPTAVSEAPNRSGVSWAAIFAGAAAAAALSLILVILGAGLGFAASSPWANEGASAKALGISTIVWLLITQILASGLGGYMAGRLRVKWANLHGDEVYFRDTAHGFLSWAIATLVTVLMVVSSAGGLASAGASAGAAAASGAVASVSMNDDKSKPSGAADPMGYYVDRLFRGDGPVAVSEDAANGVASRILIRGLAADGGMAAEDRTYLAQLVAQRTRLTQAEAQARVEQVYEEARQDAAQAKQAAQEAAETAAKVAAWTAIWTFIALLCGAFFASFAALFGGRLRDRARWVEEDPRALHASTTVVR</sequence>
<name>A0AAD0L2Z7_PSEPU</name>
<organism evidence="3 4">
    <name type="scientific">Pseudomonas putida</name>
    <name type="common">Arthrobacter siderocapsulatus</name>
    <dbReference type="NCBI Taxonomy" id="303"/>
    <lineage>
        <taxon>Bacteria</taxon>
        <taxon>Pseudomonadati</taxon>
        <taxon>Pseudomonadota</taxon>
        <taxon>Gammaproteobacteria</taxon>
        <taxon>Pseudomonadales</taxon>
        <taxon>Pseudomonadaceae</taxon>
        <taxon>Pseudomonas</taxon>
    </lineage>
</organism>
<keyword evidence="2" id="KW-0812">Transmembrane</keyword>
<feature type="coiled-coil region" evidence="1">
    <location>
        <begin position="230"/>
        <end position="257"/>
    </location>
</feature>
<keyword evidence="2" id="KW-0472">Membrane</keyword>
<dbReference type="RefSeq" id="WP_063543127.1">
    <property type="nucleotide sequence ID" value="NZ_CP011789.1"/>
</dbReference>
<evidence type="ECO:0000256" key="1">
    <source>
        <dbReference type="SAM" id="Coils"/>
    </source>
</evidence>
<evidence type="ECO:0000313" key="4">
    <source>
        <dbReference type="Proteomes" id="UP000251617"/>
    </source>
</evidence>
<keyword evidence="1" id="KW-0175">Coiled coil</keyword>
<gene>
    <name evidence="3" type="ORF">C1S65_05230</name>
</gene>
<feature type="transmembrane region" description="Helical" evidence="2">
    <location>
        <begin position="63"/>
        <end position="87"/>
    </location>
</feature>
<dbReference type="AlphaFoldDB" id="A0AAD0L2Z7"/>
<proteinExistence type="predicted"/>
<evidence type="ECO:0000313" key="3">
    <source>
        <dbReference type="EMBL" id="AXA23547.1"/>
    </source>
</evidence>
<dbReference type="Proteomes" id="UP000251617">
    <property type="component" value="Chromosome"/>
</dbReference>
<protein>
    <recommendedName>
        <fullName evidence="5">Transmembrane protein</fullName>
    </recommendedName>
</protein>
<evidence type="ECO:0000256" key="2">
    <source>
        <dbReference type="SAM" id="Phobius"/>
    </source>
</evidence>
<reference evidence="3 4" key="1">
    <citation type="submission" date="2018-06" db="EMBL/GenBank/DDBJ databases">
        <title>The genome of Pseudomonas putida NX-1, a lignin degrader.</title>
        <authorList>
            <person name="Xu Z."/>
        </authorList>
    </citation>
    <scope>NUCLEOTIDE SEQUENCE [LARGE SCALE GENOMIC DNA]</scope>
    <source>
        <strain evidence="3 4">NX-1</strain>
    </source>
</reference>